<protein>
    <submittedName>
        <fullName evidence="2">Uncharacterized protein</fullName>
    </submittedName>
</protein>
<keyword evidence="3" id="KW-1185">Reference proteome</keyword>
<evidence type="ECO:0000313" key="3">
    <source>
        <dbReference type="Proteomes" id="UP000041254"/>
    </source>
</evidence>
<proteinExistence type="predicted"/>
<dbReference type="VEuPathDB" id="CryptoDB:Vbra_19317"/>
<dbReference type="EMBL" id="CDMY01000947">
    <property type="protein sequence ID" value="CEM37605.1"/>
    <property type="molecule type" value="Genomic_DNA"/>
</dbReference>
<feature type="region of interest" description="Disordered" evidence="1">
    <location>
        <begin position="195"/>
        <end position="370"/>
    </location>
</feature>
<dbReference type="Proteomes" id="UP000041254">
    <property type="component" value="Unassembled WGS sequence"/>
</dbReference>
<reference evidence="2 3" key="1">
    <citation type="submission" date="2014-11" db="EMBL/GenBank/DDBJ databases">
        <authorList>
            <person name="Zhu J."/>
            <person name="Qi W."/>
            <person name="Song R."/>
        </authorList>
    </citation>
    <scope>NUCLEOTIDE SEQUENCE [LARGE SCALE GENOMIC DNA]</scope>
</reference>
<gene>
    <name evidence="2" type="ORF">Vbra_19317</name>
</gene>
<feature type="compositionally biased region" description="Pro residues" evidence="1">
    <location>
        <begin position="299"/>
        <end position="311"/>
    </location>
</feature>
<accession>A0A0G4H1V7</accession>
<evidence type="ECO:0000256" key="1">
    <source>
        <dbReference type="SAM" id="MobiDB-lite"/>
    </source>
</evidence>
<dbReference type="InParanoid" id="A0A0G4H1V7"/>
<organism evidence="2 3">
    <name type="scientific">Vitrella brassicaformis (strain CCMP3155)</name>
    <dbReference type="NCBI Taxonomy" id="1169540"/>
    <lineage>
        <taxon>Eukaryota</taxon>
        <taxon>Sar</taxon>
        <taxon>Alveolata</taxon>
        <taxon>Colpodellida</taxon>
        <taxon>Vitrellaceae</taxon>
        <taxon>Vitrella</taxon>
    </lineage>
</organism>
<evidence type="ECO:0000313" key="2">
    <source>
        <dbReference type="EMBL" id="CEM37605.1"/>
    </source>
</evidence>
<feature type="compositionally biased region" description="Acidic residues" evidence="1">
    <location>
        <begin position="214"/>
        <end position="228"/>
    </location>
</feature>
<name>A0A0G4H1V7_VITBC</name>
<feature type="compositionally biased region" description="Low complexity" evidence="1">
    <location>
        <begin position="232"/>
        <end position="273"/>
    </location>
</feature>
<sequence>MDAYLVHGDIHAHNVGLRREALRRLDAVLLDRLRHDPATAQGAAQRIRVDAGQGSTTVDAERDAWCAAKCLYEQMRHFPAKRLVKCLRDLCKQLDSFSERTTRQHDDRLHIEQIIDTEAAPSAPAAAAATADTNTEDVMLRIHAKEVVWDFTLARMERIKLLSKRAGKYDDEDLGPPMERRRPEMKVDPELKLMGGGDVAEEEVSPPPMRHEEVDDGWGDFGCDEEDGPAGGPQEQHQQLQGELLPLSRSLLPSPRQWPTRLRPPGLHRGLPRPLSPQGEYPLRPMQQGWVSPLSTPLSTPPLNPPLVSPPHPRDASPPGAPTLRDTTQPPHAPPAPLHDTALEDQQQQKQQQQLRGGVEQQQQQPLHTQ</sequence>
<feature type="compositionally biased region" description="Low complexity" evidence="1">
    <location>
        <begin position="346"/>
        <end position="370"/>
    </location>
</feature>
<dbReference type="AlphaFoldDB" id="A0A0G4H1V7"/>